<evidence type="ECO:0000313" key="3">
    <source>
        <dbReference type="EMBL" id="RLV56017.1"/>
    </source>
</evidence>
<proteinExistence type="predicted"/>
<organism evidence="3 4">
    <name type="scientific">Aeromicrobium phragmitis</name>
    <dbReference type="NCBI Taxonomy" id="2478914"/>
    <lineage>
        <taxon>Bacteria</taxon>
        <taxon>Bacillati</taxon>
        <taxon>Actinomycetota</taxon>
        <taxon>Actinomycetes</taxon>
        <taxon>Propionibacteriales</taxon>
        <taxon>Nocardioidaceae</taxon>
        <taxon>Aeromicrobium</taxon>
    </lineage>
</organism>
<keyword evidence="2" id="KW-0472">Membrane</keyword>
<reference evidence="3 4" key="1">
    <citation type="submission" date="2018-10" db="EMBL/GenBank/DDBJ databases">
        <title>Aeromicrobium sp. 9W16Y-2 whole genome shotgun sequence.</title>
        <authorList>
            <person name="Li F."/>
        </authorList>
    </citation>
    <scope>NUCLEOTIDE SEQUENCE [LARGE SCALE GENOMIC DNA]</scope>
    <source>
        <strain evidence="3 4">9W16Y-2</strain>
    </source>
</reference>
<feature type="compositionally biased region" description="Low complexity" evidence="1">
    <location>
        <begin position="75"/>
        <end position="86"/>
    </location>
</feature>
<comment type="caution">
    <text evidence="3">The sequence shown here is derived from an EMBL/GenBank/DDBJ whole genome shotgun (WGS) entry which is preliminary data.</text>
</comment>
<dbReference type="Proteomes" id="UP000282515">
    <property type="component" value="Unassembled WGS sequence"/>
</dbReference>
<dbReference type="EMBL" id="RDBF01000005">
    <property type="protein sequence ID" value="RLV56017.1"/>
    <property type="molecule type" value="Genomic_DNA"/>
</dbReference>
<feature type="region of interest" description="Disordered" evidence="1">
    <location>
        <begin position="55"/>
        <end position="97"/>
    </location>
</feature>
<evidence type="ECO:0000256" key="1">
    <source>
        <dbReference type="SAM" id="MobiDB-lite"/>
    </source>
</evidence>
<protein>
    <submittedName>
        <fullName evidence="3">Uncharacterized protein</fullName>
    </submittedName>
</protein>
<keyword evidence="2" id="KW-1133">Transmembrane helix</keyword>
<evidence type="ECO:0000256" key="2">
    <source>
        <dbReference type="SAM" id="Phobius"/>
    </source>
</evidence>
<feature type="transmembrane region" description="Helical" evidence="2">
    <location>
        <begin position="21"/>
        <end position="44"/>
    </location>
</feature>
<accession>A0A3L8PKZ2</accession>
<name>A0A3L8PKZ2_9ACTN</name>
<evidence type="ECO:0000313" key="4">
    <source>
        <dbReference type="Proteomes" id="UP000282515"/>
    </source>
</evidence>
<gene>
    <name evidence="3" type="ORF">D9V41_09000</name>
</gene>
<keyword evidence="2" id="KW-0812">Transmembrane</keyword>
<feature type="compositionally biased region" description="Pro residues" evidence="1">
    <location>
        <begin position="64"/>
        <end position="74"/>
    </location>
</feature>
<sequence length="175" mass="18118">MSVDSDDDLDLEQAKQPALRAVSWMAIVGAALGIAAGLLGATVFTATGITGADLPPLNATPSPSATPTPTPTPTPTETTEAGEPEPQLFAESDRVPPGQRFRLSGILPSAGDGTTLQVQVRDGDGPWDDFPVTTQADAEGKFETIVYTSRTGERGFRIIDPGSGDATPEVRVTIG</sequence>
<keyword evidence="4" id="KW-1185">Reference proteome</keyword>
<dbReference type="AlphaFoldDB" id="A0A3L8PKZ2"/>